<dbReference type="GO" id="GO:0004573">
    <property type="term" value="F:Glc3Man9GlcNAc2 oligosaccharide glucosidase activity"/>
    <property type="evidence" value="ECO:0007669"/>
    <property type="project" value="InterPro"/>
</dbReference>
<gene>
    <name evidence="5" type="ORF">Poly41_65310</name>
</gene>
<dbReference type="OrthoDB" id="9798687at2"/>
<protein>
    <submittedName>
        <fullName evidence="5">Mannosyl oligosaccharide glucosidase</fullName>
    </submittedName>
</protein>
<feature type="domain" description="Mannosylglycerate hydrolase MGH1-like glycoside hydrolase" evidence="4">
    <location>
        <begin position="428"/>
        <end position="656"/>
    </location>
</feature>
<dbReference type="AlphaFoldDB" id="A0A5C6D580"/>
<keyword evidence="3" id="KW-0326">Glycosidase</keyword>
<dbReference type="PANTHER" id="PTHR10412:SF11">
    <property type="entry name" value="MANNOSYL-OLIGOSACCHARIDE GLUCOSIDASE"/>
    <property type="match status" value="1"/>
</dbReference>
<keyword evidence="6" id="KW-1185">Reference proteome</keyword>
<dbReference type="GO" id="GO:0009311">
    <property type="term" value="P:oligosaccharide metabolic process"/>
    <property type="evidence" value="ECO:0007669"/>
    <property type="project" value="InterPro"/>
</dbReference>
<reference evidence="5 6" key="1">
    <citation type="submission" date="2019-02" db="EMBL/GenBank/DDBJ databases">
        <title>Deep-cultivation of Planctomycetes and their phenomic and genomic characterization uncovers novel biology.</title>
        <authorList>
            <person name="Wiegand S."/>
            <person name="Jogler M."/>
            <person name="Boedeker C."/>
            <person name="Pinto D."/>
            <person name="Vollmers J."/>
            <person name="Rivas-Marin E."/>
            <person name="Kohn T."/>
            <person name="Peeters S.H."/>
            <person name="Heuer A."/>
            <person name="Rast P."/>
            <person name="Oberbeckmann S."/>
            <person name="Bunk B."/>
            <person name="Jeske O."/>
            <person name="Meyerdierks A."/>
            <person name="Storesund J.E."/>
            <person name="Kallscheuer N."/>
            <person name="Luecker S."/>
            <person name="Lage O.M."/>
            <person name="Pohl T."/>
            <person name="Merkel B.J."/>
            <person name="Hornburger P."/>
            <person name="Mueller R.-W."/>
            <person name="Bruemmer F."/>
            <person name="Labrenz M."/>
            <person name="Spormann A.M."/>
            <person name="Op Den Camp H."/>
            <person name="Overmann J."/>
            <person name="Amann R."/>
            <person name="Jetten M.S.M."/>
            <person name="Mascher T."/>
            <person name="Medema M.H."/>
            <person name="Devos D.P."/>
            <person name="Kaster A.-K."/>
            <person name="Ovreas L."/>
            <person name="Rohde M."/>
            <person name="Galperin M.Y."/>
            <person name="Jogler C."/>
        </authorList>
    </citation>
    <scope>NUCLEOTIDE SEQUENCE [LARGE SCALE GENOMIC DNA]</scope>
    <source>
        <strain evidence="5 6">Poly41</strain>
    </source>
</reference>
<dbReference type="SUPFAM" id="SSF48208">
    <property type="entry name" value="Six-hairpin glycosidases"/>
    <property type="match status" value="1"/>
</dbReference>
<organism evidence="5 6">
    <name type="scientific">Novipirellula artificiosorum</name>
    <dbReference type="NCBI Taxonomy" id="2528016"/>
    <lineage>
        <taxon>Bacteria</taxon>
        <taxon>Pseudomonadati</taxon>
        <taxon>Planctomycetota</taxon>
        <taxon>Planctomycetia</taxon>
        <taxon>Pirellulales</taxon>
        <taxon>Pirellulaceae</taxon>
        <taxon>Novipirellula</taxon>
    </lineage>
</organism>
<dbReference type="GO" id="GO:0006487">
    <property type="term" value="P:protein N-linked glycosylation"/>
    <property type="evidence" value="ECO:0007669"/>
    <property type="project" value="TreeGrafter"/>
</dbReference>
<evidence type="ECO:0000256" key="3">
    <source>
        <dbReference type="ARBA" id="ARBA00023295"/>
    </source>
</evidence>
<dbReference type="InterPro" id="IPR012341">
    <property type="entry name" value="6hp_glycosidase-like_sf"/>
</dbReference>
<evidence type="ECO:0000313" key="6">
    <source>
        <dbReference type="Proteomes" id="UP000319143"/>
    </source>
</evidence>
<feature type="domain" description="Mannosylglycerate hydrolase MGH1-like glycoside hydrolase" evidence="4">
    <location>
        <begin position="701"/>
        <end position="869"/>
    </location>
</feature>
<dbReference type="InterPro" id="IPR008928">
    <property type="entry name" value="6-hairpin_glycosidase_sf"/>
</dbReference>
<proteinExistence type="inferred from homology"/>
<evidence type="ECO:0000256" key="2">
    <source>
        <dbReference type="ARBA" id="ARBA00022801"/>
    </source>
</evidence>
<dbReference type="Pfam" id="PF22422">
    <property type="entry name" value="MGH1-like_GH"/>
    <property type="match status" value="2"/>
</dbReference>
<comment type="similarity">
    <text evidence="1">Belongs to the glycosyl hydrolase 63 family.</text>
</comment>
<comment type="caution">
    <text evidence="5">The sequence shown here is derived from an EMBL/GenBank/DDBJ whole genome shotgun (WGS) entry which is preliminary data.</text>
</comment>
<sequence>MNTEKKRLTEDGPAWKKWGPYLSERQWGTVREDYSEGGDAWSYFTHDDARSRAYRWGEDGLAGISDDLQRLCFSLALWNGKDVILKERLFGLTNSEGNHGEDVKEYYFYLDSTPSHSYMKYLYKYPQAAFPYQDLIETNQQRGRNDYEYELLDTGVFDQNRYFDVFVEYAKATPDDLLIRISVHNRGPEAAELHLLPTLWFRNRWSWDETPKESLLQRETGLPGTVVRADEPKLGTRYLACDGEPTLLFTENESNNQRLFNSPNATAYVKDGINEYVVHENKEAVNPEQKGTKVAAQYVLNLAAGECGVVQLRLSNVAPTGKSGARAGNDAAFGKAFDNLMQSRKDEADEFFAATIPTSLDDDAKRVVRQGIAGMLWSKQLYRYDVHQWLKERGSSPFQRNRKTAPRNASWHHMYNADVISMPDKWEYPWYAAWDLAFHVLPLSMVDTDFGKQQLKLMLQEHYMHPNGQIPAYEWNFGDVNPPVHAWATIFAYRMEQIQEGRGDTEWLKICFEKLMLNFTWWVNRKDRDGRNVFEGGFLGLDNIGVFDRSSPLPTGGYLEQADGTAWMALFSQNMIEISLELAMSDPSYAEMAIKFIEHSMWISAAMDNLGDGTGMWDEEDGFFYDVLRLPDGQAQRLKVRSMVGLLPLCAATVLEAEQCDKHPQIQERFQWFLKARPELCTSIHDPRKTGVNGRRLSSILSETRLRRVLETMLDEDEFLSPYGLRSISRFHAEHPYAISAGGQVHQVSYLPAESDSGMFGGNSNWRGPIWMPVNVLIIRALLQYFSYYGEDFTVECPTGSGRHMNLYQVAEELGRRLASIFLKDQDGRRPVYGGIEKFQQDQHWKNCLQFHEYFHGDNGAGLGASHQTGWTGAIAKIMQMFAAFSPEAMLDSGKDTKAAKEVRRQTQE</sequence>
<keyword evidence="2" id="KW-0378">Hydrolase</keyword>
<dbReference type="PANTHER" id="PTHR10412">
    <property type="entry name" value="MANNOSYL-OLIGOSACCHARIDE GLUCOSIDASE"/>
    <property type="match status" value="1"/>
</dbReference>
<dbReference type="Gene3D" id="1.50.10.10">
    <property type="match status" value="1"/>
</dbReference>
<dbReference type="RefSeq" id="WP_146531217.1">
    <property type="nucleotide sequence ID" value="NZ_SJPV01000020.1"/>
</dbReference>
<evidence type="ECO:0000313" key="5">
    <source>
        <dbReference type="EMBL" id="TWU30837.1"/>
    </source>
</evidence>
<dbReference type="InterPro" id="IPR054491">
    <property type="entry name" value="MGH1-like_GH"/>
</dbReference>
<evidence type="ECO:0000256" key="1">
    <source>
        <dbReference type="ARBA" id="ARBA00010833"/>
    </source>
</evidence>
<dbReference type="Proteomes" id="UP000319143">
    <property type="component" value="Unassembled WGS sequence"/>
</dbReference>
<accession>A0A5C6D580</accession>
<dbReference type="EMBL" id="SJPV01000020">
    <property type="protein sequence ID" value="TWU30837.1"/>
    <property type="molecule type" value="Genomic_DNA"/>
</dbReference>
<dbReference type="InterPro" id="IPR004888">
    <property type="entry name" value="Glycoside_hydrolase_63"/>
</dbReference>
<name>A0A5C6D580_9BACT</name>
<evidence type="ECO:0000259" key="4">
    <source>
        <dbReference type="Pfam" id="PF22422"/>
    </source>
</evidence>